<dbReference type="Proteomes" id="UP000264006">
    <property type="component" value="Chromosome"/>
</dbReference>
<keyword evidence="1" id="KW-1133">Transmembrane helix</keyword>
<dbReference type="AlphaFoldDB" id="A0A346Y4Z0"/>
<name>A0A346Y4Z0_9ACTN</name>
<protein>
    <submittedName>
        <fullName evidence="2">Uncharacterized protein</fullName>
    </submittedName>
</protein>
<accession>A0A346Y4Z0</accession>
<proteinExistence type="predicted"/>
<organism evidence="2 3">
    <name type="scientific">Euzebya pacifica</name>
    <dbReference type="NCBI Taxonomy" id="1608957"/>
    <lineage>
        <taxon>Bacteria</taxon>
        <taxon>Bacillati</taxon>
        <taxon>Actinomycetota</taxon>
        <taxon>Nitriliruptoria</taxon>
        <taxon>Euzebyales</taxon>
    </lineage>
</organism>
<dbReference type="RefSeq" id="WP_164710963.1">
    <property type="nucleotide sequence ID" value="NZ_CP031165.1"/>
</dbReference>
<dbReference type="EMBL" id="CP031165">
    <property type="protein sequence ID" value="AXV09537.1"/>
    <property type="molecule type" value="Genomic_DNA"/>
</dbReference>
<reference evidence="2 3" key="1">
    <citation type="submission" date="2018-09" db="EMBL/GenBank/DDBJ databases">
        <title>Complete genome sequence of Euzebya sp. DY32-46 isolated from seawater of Pacific Ocean.</title>
        <authorList>
            <person name="Xu L."/>
            <person name="Wu Y.-H."/>
            <person name="Xu X.-W."/>
        </authorList>
    </citation>
    <scope>NUCLEOTIDE SEQUENCE [LARGE SCALE GENOMIC DNA]</scope>
    <source>
        <strain evidence="2 3">DY32-46</strain>
    </source>
</reference>
<feature type="transmembrane region" description="Helical" evidence="1">
    <location>
        <begin position="32"/>
        <end position="53"/>
    </location>
</feature>
<keyword evidence="1" id="KW-0472">Membrane</keyword>
<evidence type="ECO:0000256" key="1">
    <source>
        <dbReference type="SAM" id="Phobius"/>
    </source>
</evidence>
<gene>
    <name evidence="2" type="ORF">DVS28_a4880</name>
</gene>
<evidence type="ECO:0000313" key="3">
    <source>
        <dbReference type="Proteomes" id="UP000264006"/>
    </source>
</evidence>
<sequence length="62" mass="6590">MHLIVVTWLTTRLADTQGEEGFSTAELLGNAALALAVIVAIWAGLSDMGAQFIERMRGALGM</sequence>
<dbReference type="KEGG" id="euz:DVS28_a4880"/>
<keyword evidence="1" id="KW-0812">Transmembrane</keyword>
<keyword evidence="3" id="KW-1185">Reference proteome</keyword>
<evidence type="ECO:0000313" key="2">
    <source>
        <dbReference type="EMBL" id="AXV09537.1"/>
    </source>
</evidence>